<evidence type="ECO:0000313" key="1">
    <source>
        <dbReference type="EMBL" id="MPM25488.1"/>
    </source>
</evidence>
<accession>A0A644YC15</accession>
<proteinExistence type="predicted"/>
<dbReference type="AlphaFoldDB" id="A0A644YC15"/>
<dbReference type="AntiFam" id="ANF00095">
    <property type="entry name" value="Shadow ORF (opposite ABC transporters)"/>
</dbReference>
<organism evidence="1">
    <name type="scientific">bioreactor metagenome</name>
    <dbReference type="NCBI Taxonomy" id="1076179"/>
    <lineage>
        <taxon>unclassified sequences</taxon>
        <taxon>metagenomes</taxon>
        <taxon>ecological metagenomes</taxon>
    </lineage>
</organism>
<comment type="caution">
    <text evidence="1">The sequence shown here is derived from an EMBL/GenBank/DDBJ whole genome shotgun (WGS) entry which is preliminary data.</text>
</comment>
<protein>
    <submittedName>
        <fullName evidence="1">Uncharacterized protein</fullName>
    </submittedName>
</protein>
<dbReference type="AntiFam" id="ANF00142">
    <property type="entry name" value="Shadow ORF (opposite yadG)"/>
</dbReference>
<reference evidence="1" key="1">
    <citation type="submission" date="2019-08" db="EMBL/GenBank/DDBJ databases">
        <authorList>
            <person name="Kucharzyk K."/>
            <person name="Murdoch R.W."/>
            <person name="Higgins S."/>
            <person name="Loffler F."/>
        </authorList>
    </citation>
    <scope>NUCLEOTIDE SEQUENCE</scope>
</reference>
<gene>
    <name evidence="1" type="ORF">SDC9_71983</name>
</gene>
<name>A0A644YC15_9ZZZZ</name>
<dbReference type="EMBL" id="VSSQ01004509">
    <property type="protein sequence ID" value="MPM25488.1"/>
    <property type="molecule type" value="Genomic_DNA"/>
</dbReference>
<sequence>MRSAVAVFHVPAHKAADDGIGGILQQFLRGRHLHDLALVHKHDHVGQLQGLLHIVGNKDDGLFQLFLEPADFLLQAVPGDGVQRAEGLIHQHYGRRGRQRPQHADALLLTAGKLRGIFPGILLIGHIHQRQQVPHGLLPLLPGVLQKLGHHRDILLHRHIGKQPDLLDHIADAAAQLNRVLLGNVLSAHQDGPCVRLDQPVYHL</sequence>